<keyword evidence="11" id="KW-0966">Cell projection</keyword>
<accession>A0A2N8KRA3</accession>
<keyword evidence="11" id="KW-0282">Flagellum</keyword>
<dbReference type="InterPro" id="IPR002010">
    <property type="entry name" value="T3SS_IM_R"/>
</dbReference>
<proteinExistence type="inferred from homology"/>
<evidence type="ECO:0000256" key="6">
    <source>
        <dbReference type="ARBA" id="ARBA00022989"/>
    </source>
</evidence>
<dbReference type="OrthoDB" id="9797790at2"/>
<dbReference type="Pfam" id="PF01311">
    <property type="entry name" value="Bac_export_1"/>
    <property type="match status" value="1"/>
</dbReference>
<feature type="transmembrane region" description="Helical" evidence="10">
    <location>
        <begin position="130"/>
        <end position="153"/>
    </location>
</feature>
<feature type="transmembrane region" description="Helical" evidence="10">
    <location>
        <begin position="45"/>
        <end position="65"/>
    </location>
</feature>
<feature type="transmembrane region" description="Helical" evidence="10">
    <location>
        <begin position="71"/>
        <end position="94"/>
    </location>
</feature>
<dbReference type="Proteomes" id="UP000235916">
    <property type="component" value="Unassembled WGS sequence"/>
</dbReference>
<dbReference type="EMBL" id="POSP01000004">
    <property type="protein sequence ID" value="PND35994.1"/>
    <property type="molecule type" value="Genomic_DNA"/>
</dbReference>
<comment type="subcellular location">
    <subcellularLocation>
        <location evidence="10">Cell membrane</location>
        <topology evidence="10">Multi-pass membrane protein</topology>
    </subcellularLocation>
    <subcellularLocation>
        <location evidence="10">Bacterial flagellum basal body</location>
    </subcellularLocation>
</comment>
<keyword evidence="8 10" id="KW-0975">Bacterial flagellum</keyword>
<dbReference type="NCBIfam" id="TIGR01400">
    <property type="entry name" value="fliR"/>
    <property type="match status" value="1"/>
</dbReference>
<evidence type="ECO:0000256" key="9">
    <source>
        <dbReference type="NCBIfam" id="TIGR01400"/>
    </source>
</evidence>
<comment type="caution">
    <text evidence="11">The sequence shown here is derived from an EMBL/GenBank/DDBJ whole genome shotgun (WGS) entry which is preliminary data.</text>
</comment>
<name>A0A2N8KRA3_9BURK</name>
<dbReference type="GO" id="GO:0006605">
    <property type="term" value="P:protein targeting"/>
    <property type="evidence" value="ECO:0007669"/>
    <property type="project" value="UniProtKB-UniRule"/>
</dbReference>
<protein>
    <recommendedName>
        <fullName evidence="3 9">Flagellar biosynthetic protein FliR</fullName>
    </recommendedName>
</protein>
<dbReference type="AlphaFoldDB" id="A0A2N8KRA3"/>
<gene>
    <name evidence="11" type="primary">fliR</name>
    <name evidence="11" type="ORF">C1O66_19835</name>
</gene>
<dbReference type="GO" id="GO:0044780">
    <property type="term" value="P:bacterial-type flagellum assembly"/>
    <property type="evidence" value="ECO:0007669"/>
    <property type="project" value="UniProtKB-UniRule"/>
</dbReference>
<dbReference type="PANTHER" id="PTHR30065">
    <property type="entry name" value="FLAGELLAR BIOSYNTHETIC PROTEIN FLIR"/>
    <property type="match status" value="1"/>
</dbReference>
<evidence type="ECO:0000256" key="4">
    <source>
        <dbReference type="ARBA" id="ARBA00022475"/>
    </source>
</evidence>
<evidence type="ECO:0000256" key="3">
    <source>
        <dbReference type="ARBA" id="ARBA00021717"/>
    </source>
</evidence>
<evidence type="ECO:0000256" key="7">
    <source>
        <dbReference type="ARBA" id="ARBA00023136"/>
    </source>
</evidence>
<evidence type="ECO:0000256" key="2">
    <source>
        <dbReference type="ARBA" id="ARBA00009772"/>
    </source>
</evidence>
<keyword evidence="4 10" id="KW-1003">Cell membrane</keyword>
<keyword evidence="11" id="KW-0969">Cilium</keyword>
<evidence type="ECO:0000256" key="8">
    <source>
        <dbReference type="ARBA" id="ARBA00023143"/>
    </source>
</evidence>
<keyword evidence="5 10" id="KW-0812">Transmembrane</keyword>
<keyword evidence="7 10" id="KW-0472">Membrane</keyword>
<dbReference type="PANTHER" id="PTHR30065:SF8">
    <property type="entry name" value="FLAGELLAR BIOSYNTHETIC PROTEIN FLIR"/>
    <property type="match status" value="1"/>
</dbReference>
<organism evidence="11 12">
    <name type="scientific">Kinneretia aquatilis</name>
    <dbReference type="NCBI Taxonomy" id="2070761"/>
    <lineage>
        <taxon>Bacteria</taxon>
        <taxon>Pseudomonadati</taxon>
        <taxon>Pseudomonadota</taxon>
        <taxon>Betaproteobacteria</taxon>
        <taxon>Burkholderiales</taxon>
        <taxon>Sphaerotilaceae</taxon>
        <taxon>Roseateles</taxon>
    </lineage>
</organism>
<evidence type="ECO:0000256" key="5">
    <source>
        <dbReference type="ARBA" id="ARBA00022692"/>
    </source>
</evidence>
<feature type="transmembrane region" description="Helical" evidence="10">
    <location>
        <begin position="213"/>
        <end position="238"/>
    </location>
</feature>
<feature type="transmembrane region" description="Helical" evidence="10">
    <location>
        <begin position="184"/>
        <end position="206"/>
    </location>
</feature>
<keyword evidence="12" id="KW-1185">Reference proteome</keyword>
<dbReference type="GO" id="GO:0005886">
    <property type="term" value="C:plasma membrane"/>
    <property type="evidence" value="ECO:0007669"/>
    <property type="project" value="UniProtKB-SubCell"/>
</dbReference>
<keyword evidence="6 10" id="KW-1133">Transmembrane helix</keyword>
<evidence type="ECO:0000313" key="12">
    <source>
        <dbReference type="Proteomes" id="UP000235916"/>
    </source>
</evidence>
<sequence length="254" mass="27490">MFSVTEAQLLAWLNPLLWPFVRTLALFAGMPVFSQRNVPARVKVGLALFISLAAQPSLPVMPLAPLDSLPMLLLLLAQQMLIGLSMGFAVRLVFASLEFAGELIGLQMGLNYAGFFDPATGSQGTASARFFGSMVAFLFIAINGHLLLINALIQSFQVFPVGDEPFHFLRVAKPQVWGAEIFRIGLWIALPLITMLMFVNLVLGVISRVAPQIGVFSVGFPLTVSIGLIGMVATLPLMQTPFTVALERLLAAFT</sequence>
<feature type="transmembrane region" description="Helical" evidence="10">
    <location>
        <begin position="12"/>
        <end position="33"/>
    </location>
</feature>
<reference evidence="11 12" key="1">
    <citation type="submission" date="2018-01" db="EMBL/GenBank/DDBJ databases">
        <title>Draft genome sequence of Paucibacter aquatile CR182 isolated from freshwater of the Nakdong River.</title>
        <authorList>
            <person name="Choi A."/>
            <person name="Chung E.J."/>
        </authorList>
    </citation>
    <scope>NUCLEOTIDE SEQUENCE [LARGE SCALE GENOMIC DNA]</scope>
    <source>
        <strain evidence="11 12">CR182</strain>
    </source>
</reference>
<dbReference type="InterPro" id="IPR006303">
    <property type="entry name" value="FliR"/>
</dbReference>
<evidence type="ECO:0000313" key="11">
    <source>
        <dbReference type="EMBL" id="PND35994.1"/>
    </source>
</evidence>
<dbReference type="GO" id="GO:0009425">
    <property type="term" value="C:bacterial-type flagellum basal body"/>
    <property type="evidence" value="ECO:0007669"/>
    <property type="project" value="UniProtKB-SubCell"/>
</dbReference>
<evidence type="ECO:0000256" key="10">
    <source>
        <dbReference type="RuleBase" id="RU362071"/>
    </source>
</evidence>
<evidence type="ECO:0000256" key="1">
    <source>
        <dbReference type="ARBA" id="ARBA00002578"/>
    </source>
</evidence>
<dbReference type="PRINTS" id="PR00953">
    <property type="entry name" value="TYPE3IMRPROT"/>
</dbReference>
<comment type="similarity">
    <text evidence="2 10">Belongs to the FliR/MopE/SpaR family.</text>
</comment>
<dbReference type="RefSeq" id="WP_102769773.1">
    <property type="nucleotide sequence ID" value="NZ_POSP01000004.1"/>
</dbReference>
<comment type="function">
    <text evidence="1 10">Role in flagellar biosynthesis.</text>
</comment>